<reference evidence="6 7" key="1">
    <citation type="journal article" date="2011" name="Science">
        <title>The Selaginella genome identifies genetic changes associated with the evolution of vascular plants.</title>
        <authorList>
            <person name="Banks J.A."/>
            <person name="Nishiyama T."/>
            <person name="Hasebe M."/>
            <person name="Bowman J.L."/>
            <person name="Gribskov M."/>
            <person name="dePamphilis C."/>
            <person name="Albert V.A."/>
            <person name="Aono N."/>
            <person name="Aoyama T."/>
            <person name="Ambrose B.A."/>
            <person name="Ashton N.W."/>
            <person name="Axtell M.J."/>
            <person name="Barker E."/>
            <person name="Barker M.S."/>
            <person name="Bennetzen J.L."/>
            <person name="Bonawitz N.D."/>
            <person name="Chapple C."/>
            <person name="Cheng C."/>
            <person name="Correa L.G."/>
            <person name="Dacre M."/>
            <person name="DeBarry J."/>
            <person name="Dreyer I."/>
            <person name="Elias M."/>
            <person name="Engstrom E.M."/>
            <person name="Estelle M."/>
            <person name="Feng L."/>
            <person name="Finet C."/>
            <person name="Floyd S.K."/>
            <person name="Frommer W.B."/>
            <person name="Fujita T."/>
            <person name="Gramzow L."/>
            <person name="Gutensohn M."/>
            <person name="Harholt J."/>
            <person name="Hattori M."/>
            <person name="Heyl A."/>
            <person name="Hirai T."/>
            <person name="Hiwatashi Y."/>
            <person name="Ishikawa M."/>
            <person name="Iwata M."/>
            <person name="Karol K.G."/>
            <person name="Koehler B."/>
            <person name="Kolukisaoglu U."/>
            <person name="Kubo M."/>
            <person name="Kurata T."/>
            <person name="Lalonde S."/>
            <person name="Li K."/>
            <person name="Li Y."/>
            <person name="Litt A."/>
            <person name="Lyons E."/>
            <person name="Manning G."/>
            <person name="Maruyama T."/>
            <person name="Michael T.P."/>
            <person name="Mikami K."/>
            <person name="Miyazaki S."/>
            <person name="Morinaga S."/>
            <person name="Murata T."/>
            <person name="Mueller-Roeber B."/>
            <person name="Nelson D.R."/>
            <person name="Obara M."/>
            <person name="Oguri Y."/>
            <person name="Olmstead R.G."/>
            <person name="Onodera N."/>
            <person name="Petersen B.L."/>
            <person name="Pils B."/>
            <person name="Prigge M."/>
            <person name="Rensing S.A."/>
            <person name="Riano-Pachon D.M."/>
            <person name="Roberts A.W."/>
            <person name="Sato Y."/>
            <person name="Scheller H.V."/>
            <person name="Schulz B."/>
            <person name="Schulz C."/>
            <person name="Shakirov E.V."/>
            <person name="Shibagaki N."/>
            <person name="Shinohara N."/>
            <person name="Shippen D.E."/>
            <person name="Soerensen I."/>
            <person name="Sotooka R."/>
            <person name="Sugimoto N."/>
            <person name="Sugita M."/>
            <person name="Sumikawa N."/>
            <person name="Tanurdzic M."/>
            <person name="Theissen G."/>
            <person name="Ulvskov P."/>
            <person name="Wakazuki S."/>
            <person name="Weng J.K."/>
            <person name="Willats W.W."/>
            <person name="Wipf D."/>
            <person name="Wolf P.G."/>
            <person name="Yang L."/>
            <person name="Zimmer A.D."/>
            <person name="Zhu Q."/>
            <person name="Mitros T."/>
            <person name="Hellsten U."/>
            <person name="Loque D."/>
            <person name="Otillar R."/>
            <person name="Salamov A."/>
            <person name="Schmutz J."/>
            <person name="Shapiro H."/>
            <person name="Lindquist E."/>
            <person name="Lucas S."/>
            <person name="Rokhsar D."/>
            <person name="Grigoriev I.V."/>
        </authorList>
    </citation>
    <scope>NUCLEOTIDE SEQUENCE [LARGE SCALE GENOMIC DNA]</scope>
</reference>
<dbReference type="PANTHER" id="PTHR31140">
    <property type="entry name" value="B3 DOMAIN-CONTAINING TRANSCRIPTION FACTOR ABI3"/>
    <property type="match status" value="1"/>
</dbReference>
<name>D8RQU1_SELML</name>
<dbReference type="Pfam" id="PF02362">
    <property type="entry name" value="B3"/>
    <property type="match status" value="1"/>
</dbReference>
<evidence type="ECO:0000256" key="4">
    <source>
        <dbReference type="ARBA" id="ARBA00023242"/>
    </source>
</evidence>
<dbReference type="GO" id="GO:0003700">
    <property type="term" value="F:DNA-binding transcription factor activity"/>
    <property type="evidence" value="ECO:0007669"/>
    <property type="project" value="InterPro"/>
</dbReference>
<dbReference type="InterPro" id="IPR003340">
    <property type="entry name" value="B3_DNA-bd"/>
</dbReference>
<dbReference type="PANTHER" id="PTHR31140:SF139">
    <property type="entry name" value="B3 DOMAIN-CONTAINING PROTEIN OS02G0455900-RELATED"/>
    <property type="match status" value="1"/>
</dbReference>
<sequence>ATGGGAAAHEHLFYKVVTPSDVGKLNRLVIPKQHAERWFPLDPCLRKKGRLLSFQDVVSRELWWFRYSYWSSSQSYVLTKGWIRFVKDKDLQAGDIISFERGARHELYINCRKRPTSGRAAFAPLPG</sequence>
<dbReference type="OrthoDB" id="2020802at2759"/>
<accession>D8RQU1</accession>
<dbReference type="SUPFAM" id="SSF101936">
    <property type="entry name" value="DNA-binding pseudobarrel domain"/>
    <property type="match status" value="1"/>
</dbReference>
<dbReference type="AlphaFoldDB" id="D8RQU1"/>
<protein>
    <recommendedName>
        <fullName evidence="5">TF-B3 domain-containing protein</fullName>
    </recommendedName>
</protein>
<proteinExistence type="predicted"/>
<dbReference type="InterPro" id="IPR044800">
    <property type="entry name" value="LEC2-like"/>
</dbReference>
<evidence type="ECO:0000256" key="2">
    <source>
        <dbReference type="ARBA" id="ARBA00023125"/>
    </source>
</evidence>
<dbReference type="Gene3D" id="2.40.330.10">
    <property type="entry name" value="DNA-binding pseudobarrel domain"/>
    <property type="match status" value="1"/>
</dbReference>
<gene>
    <name evidence="6" type="ORF">SELMODRAFT_59628</name>
</gene>
<keyword evidence="1" id="KW-0805">Transcription regulation</keyword>
<keyword evidence="4" id="KW-0539">Nucleus</keyword>
<dbReference type="GO" id="GO:0003677">
    <property type="term" value="F:DNA binding"/>
    <property type="evidence" value="ECO:0007669"/>
    <property type="project" value="UniProtKB-KW"/>
</dbReference>
<dbReference type="KEGG" id="smo:SELMODRAFT_59628"/>
<evidence type="ECO:0000256" key="1">
    <source>
        <dbReference type="ARBA" id="ARBA00023015"/>
    </source>
</evidence>
<keyword evidence="7" id="KW-1185">Reference proteome</keyword>
<dbReference type="Proteomes" id="UP000001514">
    <property type="component" value="Unassembled WGS sequence"/>
</dbReference>
<dbReference type="CDD" id="cd10017">
    <property type="entry name" value="B3_DNA"/>
    <property type="match status" value="1"/>
</dbReference>
<dbReference type="Gramene" id="EFJ25705">
    <property type="protein sequence ID" value="EFJ25705"/>
    <property type="gene ID" value="SELMODRAFT_59628"/>
</dbReference>
<keyword evidence="3" id="KW-0804">Transcription</keyword>
<dbReference type="PROSITE" id="PS50863">
    <property type="entry name" value="B3"/>
    <property type="match status" value="1"/>
</dbReference>
<dbReference type="EMBL" id="GL377586">
    <property type="protein sequence ID" value="EFJ25705.1"/>
    <property type="molecule type" value="Genomic_DNA"/>
</dbReference>
<dbReference type="SMART" id="SM01019">
    <property type="entry name" value="B3"/>
    <property type="match status" value="1"/>
</dbReference>
<dbReference type="InterPro" id="IPR015300">
    <property type="entry name" value="DNA-bd_pseudobarrel_sf"/>
</dbReference>
<dbReference type="HOGENOM" id="CLU_161771_0_0_1"/>
<dbReference type="OMA" id="HELYINC"/>
<keyword evidence="2" id="KW-0238">DNA-binding</keyword>
<evidence type="ECO:0000256" key="3">
    <source>
        <dbReference type="ARBA" id="ARBA00023163"/>
    </source>
</evidence>
<evidence type="ECO:0000259" key="5">
    <source>
        <dbReference type="PROSITE" id="PS50863"/>
    </source>
</evidence>
<dbReference type="InParanoid" id="D8RQU1"/>
<organism evidence="7">
    <name type="scientific">Selaginella moellendorffii</name>
    <name type="common">Spikemoss</name>
    <dbReference type="NCBI Taxonomy" id="88036"/>
    <lineage>
        <taxon>Eukaryota</taxon>
        <taxon>Viridiplantae</taxon>
        <taxon>Streptophyta</taxon>
        <taxon>Embryophyta</taxon>
        <taxon>Tracheophyta</taxon>
        <taxon>Lycopodiopsida</taxon>
        <taxon>Selaginellales</taxon>
        <taxon>Selaginellaceae</taxon>
        <taxon>Selaginella</taxon>
    </lineage>
</organism>
<evidence type="ECO:0000313" key="7">
    <source>
        <dbReference type="Proteomes" id="UP000001514"/>
    </source>
</evidence>
<feature type="non-terminal residue" evidence="6">
    <location>
        <position position="1"/>
    </location>
</feature>
<feature type="domain" description="TF-B3" evidence="5">
    <location>
        <begin position="13"/>
        <end position="115"/>
    </location>
</feature>
<evidence type="ECO:0000313" key="6">
    <source>
        <dbReference type="EMBL" id="EFJ25705.1"/>
    </source>
</evidence>
<feature type="non-terminal residue" evidence="6">
    <location>
        <position position="127"/>
    </location>
</feature>